<dbReference type="OrthoDB" id="10250120at2759"/>
<dbReference type="Proteomes" id="UP000789405">
    <property type="component" value="Unassembled WGS sequence"/>
</dbReference>
<dbReference type="PANTHER" id="PTHR33303:SF2">
    <property type="entry name" value="COA-BINDING DOMAIN-CONTAINING PROTEIN"/>
    <property type="match status" value="1"/>
</dbReference>
<dbReference type="Pfam" id="PF13380">
    <property type="entry name" value="CoA_binding_2"/>
    <property type="match status" value="1"/>
</dbReference>
<protein>
    <submittedName>
        <fullName evidence="2">9827_t:CDS:1</fullName>
    </submittedName>
</protein>
<dbReference type="InterPro" id="IPR003781">
    <property type="entry name" value="CoA-bd"/>
</dbReference>
<dbReference type="InterPro" id="IPR036291">
    <property type="entry name" value="NAD(P)-bd_dom_sf"/>
</dbReference>
<dbReference type="SUPFAM" id="SSF51735">
    <property type="entry name" value="NAD(P)-binding Rossmann-fold domains"/>
    <property type="match status" value="1"/>
</dbReference>
<proteinExistence type="predicted"/>
<dbReference type="EMBL" id="CAJVPY010011012">
    <property type="protein sequence ID" value="CAG8723652.1"/>
    <property type="molecule type" value="Genomic_DNA"/>
</dbReference>
<accession>A0A9N9I893</accession>
<dbReference type="Pfam" id="PF03357">
    <property type="entry name" value="Snf7"/>
    <property type="match status" value="1"/>
</dbReference>
<evidence type="ECO:0000313" key="2">
    <source>
        <dbReference type="EMBL" id="CAG8723652.1"/>
    </source>
</evidence>
<evidence type="ECO:0000313" key="3">
    <source>
        <dbReference type="Proteomes" id="UP000789405"/>
    </source>
</evidence>
<sequence length="659" mass="74840">MHPKSQTDLRAYLRSLQELETQNKIDWYWSDFTILKSTDEVTYKDCVKFWKKVLVETSNRGLLGEDIICLETNETLEDNFQNKGYSPLSLPCVIQEMYMNNELIPADEFISSRNLSWTSWIVSKYIVNPIYWRLQKLISSGNYYSAKWVKMDTLKEAACRVLQHQEKHGINGVTDNLYTLSTFKAEFSAVAMPNVTLSDFDIKILITYLESERKVLITDSLHEDVNKKESDMIIKFRAKNLNANAKFEITSIDRGIIYIKETCDKLHQQIHDIEERIKEWVFQNLLVIVTSWDTYQDFNFFLRVSTKIHNYILRKQKVMAKHRLRQKIHLEKVLSKRVESLETVERILLKIQGAASDAEIIDIYNVSANTLHDFMASTGLTVDSVDTTIDKLQDILADQQEIDEAMKLGSDSLVDTQDDELEQELEDLLSNETVKETVKESPTTVPTKPSVPQQIINNEDTIKPKNQDDKIIINLINTSPRAPVELPSTNSSTLNKIPVNSCTSPQKPNNLYIPYPILSGRLQASRSILEEMVLDLPVETTLEMNTRAKTAGLIKEFFSSSNYAVVGASTDPSKYGNKGLNCAPNLSSLPNIDPNNTSISIITQPNVSKDILKEATKLGISRVWLQPGAENVECQEYANKIGLQIISGGPCVLVNGIKR</sequence>
<dbReference type="Pfam" id="PF25880">
    <property type="entry name" value="WHD_CHMP7_1st"/>
    <property type="match status" value="1"/>
</dbReference>
<comment type="caution">
    <text evidence="2">The sequence shown here is derived from an EMBL/GenBank/DDBJ whole genome shotgun (WGS) entry which is preliminary data.</text>
</comment>
<name>A0A9N9I893_9GLOM</name>
<gene>
    <name evidence="2" type="ORF">DERYTH_LOCUS14516</name>
</gene>
<dbReference type="InterPro" id="IPR005024">
    <property type="entry name" value="Snf7_fam"/>
</dbReference>
<evidence type="ECO:0000259" key="1">
    <source>
        <dbReference type="Pfam" id="PF13380"/>
    </source>
</evidence>
<feature type="domain" description="CoA-binding" evidence="1">
    <location>
        <begin position="579"/>
        <end position="654"/>
    </location>
</feature>
<dbReference type="Gene3D" id="3.40.50.720">
    <property type="entry name" value="NAD(P)-binding Rossmann-like Domain"/>
    <property type="match status" value="1"/>
</dbReference>
<reference evidence="2" key="1">
    <citation type="submission" date="2021-06" db="EMBL/GenBank/DDBJ databases">
        <authorList>
            <person name="Kallberg Y."/>
            <person name="Tangrot J."/>
            <person name="Rosling A."/>
        </authorList>
    </citation>
    <scope>NUCLEOTIDE SEQUENCE</scope>
    <source>
        <strain evidence="2">MA453B</strain>
    </source>
</reference>
<dbReference type="PANTHER" id="PTHR33303">
    <property type="entry name" value="CYTOPLASMIC PROTEIN-RELATED"/>
    <property type="match status" value="1"/>
</dbReference>
<dbReference type="AlphaFoldDB" id="A0A9N9I893"/>
<organism evidence="2 3">
    <name type="scientific">Dentiscutata erythropus</name>
    <dbReference type="NCBI Taxonomy" id="1348616"/>
    <lineage>
        <taxon>Eukaryota</taxon>
        <taxon>Fungi</taxon>
        <taxon>Fungi incertae sedis</taxon>
        <taxon>Mucoromycota</taxon>
        <taxon>Glomeromycotina</taxon>
        <taxon>Glomeromycetes</taxon>
        <taxon>Diversisporales</taxon>
        <taxon>Gigasporaceae</taxon>
        <taxon>Dentiscutata</taxon>
    </lineage>
</organism>
<dbReference type="GO" id="GO:0007034">
    <property type="term" value="P:vacuolar transport"/>
    <property type="evidence" value="ECO:0007669"/>
    <property type="project" value="InterPro"/>
</dbReference>
<keyword evidence="3" id="KW-1185">Reference proteome</keyword>
<dbReference type="Gene3D" id="6.10.140.1230">
    <property type="match status" value="1"/>
</dbReference>